<evidence type="ECO:0000313" key="2">
    <source>
        <dbReference type="EMBL" id="TSC66116.1"/>
    </source>
</evidence>
<reference evidence="2 3" key="1">
    <citation type="submission" date="2017-07" db="EMBL/GenBank/DDBJ databases">
        <title>Mechanisms for carbon and nitrogen cycling indicate functional differentiation within the Candidate Phyla Radiation.</title>
        <authorList>
            <person name="Danczak R.E."/>
            <person name="Johnston M.D."/>
            <person name="Kenah C."/>
            <person name="Slattery M."/>
            <person name="Wrighton K.C."/>
            <person name="Wilkins M.J."/>
        </authorList>
    </citation>
    <scope>NUCLEOTIDE SEQUENCE [LARGE SCALE GENOMIC DNA]</scope>
    <source>
        <strain evidence="2">Gr01-1014_77</strain>
    </source>
</reference>
<evidence type="ECO:0000313" key="3">
    <source>
        <dbReference type="Proteomes" id="UP000319613"/>
    </source>
</evidence>
<dbReference type="Proteomes" id="UP000319613">
    <property type="component" value="Unassembled WGS sequence"/>
</dbReference>
<feature type="compositionally biased region" description="Acidic residues" evidence="1">
    <location>
        <begin position="56"/>
        <end position="75"/>
    </location>
</feature>
<comment type="caution">
    <text evidence="2">The sequence shown here is derived from an EMBL/GenBank/DDBJ whole genome shotgun (WGS) entry which is preliminary data.</text>
</comment>
<feature type="non-terminal residue" evidence="2">
    <location>
        <position position="75"/>
    </location>
</feature>
<evidence type="ECO:0000256" key="1">
    <source>
        <dbReference type="SAM" id="MobiDB-lite"/>
    </source>
</evidence>
<proteinExistence type="predicted"/>
<protein>
    <submittedName>
        <fullName evidence="2">Uncharacterized protein</fullName>
    </submittedName>
</protein>
<gene>
    <name evidence="2" type="ORF">G01um101477_204</name>
</gene>
<name>A0A554JCL3_9BACT</name>
<sequence length="75" mass="8357">MPSYEKTRTGGAMTEWEDTNSSFELPEDESWRGDQHAPQGPDGGSISTWQPGMSSDEADDLLDEVDDEELFNSED</sequence>
<dbReference type="AlphaFoldDB" id="A0A554JCL3"/>
<dbReference type="EMBL" id="VMFF01000014">
    <property type="protein sequence ID" value="TSC66116.1"/>
    <property type="molecule type" value="Genomic_DNA"/>
</dbReference>
<accession>A0A554JCL3</accession>
<organism evidence="2 3">
    <name type="scientific">Candidatus Doudnabacteria bacterium Gr01-1014_77</name>
    <dbReference type="NCBI Taxonomy" id="2017133"/>
    <lineage>
        <taxon>Bacteria</taxon>
        <taxon>Candidatus Doudnaibacteriota</taxon>
    </lineage>
</organism>
<feature type="region of interest" description="Disordered" evidence="1">
    <location>
        <begin position="1"/>
        <end position="75"/>
    </location>
</feature>